<dbReference type="Proteomes" id="UP001642540">
    <property type="component" value="Unassembled WGS sequence"/>
</dbReference>
<name>A0ABP1QC34_9HEXA</name>
<accession>A0ABP1QC34</accession>
<feature type="compositionally biased region" description="Polar residues" evidence="1">
    <location>
        <begin position="1"/>
        <end position="10"/>
    </location>
</feature>
<proteinExistence type="predicted"/>
<evidence type="ECO:0000256" key="1">
    <source>
        <dbReference type="SAM" id="MobiDB-lite"/>
    </source>
</evidence>
<sequence>MGSGQSVISAEQQRMQLEKERRLEEREDRIRQERNKQELDILALKSIDQDNIRKSELLNKKADLNHAHQMDNQARMFEVLGTKASSMTEIAYGACILNAIQTDAVDKDILLHVMSKIPTPLNVPFEQIVDRVIEQAREIDDESVNEHVCNNVEEYT</sequence>
<dbReference type="EMBL" id="CAXLJM020000029">
    <property type="protein sequence ID" value="CAL8097591.1"/>
    <property type="molecule type" value="Genomic_DNA"/>
</dbReference>
<reference evidence="2 3" key="1">
    <citation type="submission" date="2024-08" db="EMBL/GenBank/DDBJ databases">
        <authorList>
            <person name="Cucini C."/>
            <person name="Frati F."/>
        </authorList>
    </citation>
    <scope>NUCLEOTIDE SEQUENCE [LARGE SCALE GENOMIC DNA]</scope>
</reference>
<organism evidence="2 3">
    <name type="scientific">Orchesella dallaii</name>
    <dbReference type="NCBI Taxonomy" id="48710"/>
    <lineage>
        <taxon>Eukaryota</taxon>
        <taxon>Metazoa</taxon>
        <taxon>Ecdysozoa</taxon>
        <taxon>Arthropoda</taxon>
        <taxon>Hexapoda</taxon>
        <taxon>Collembola</taxon>
        <taxon>Entomobryomorpha</taxon>
        <taxon>Entomobryoidea</taxon>
        <taxon>Orchesellidae</taxon>
        <taxon>Orchesellinae</taxon>
        <taxon>Orchesella</taxon>
    </lineage>
</organism>
<evidence type="ECO:0000313" key="2">
    <source>
        <dbReference type="EMBL" id="CAL8097591.1"/>
    </source>
</evidence>
<protein>
    <submittedName>
        <fullName evidence="2">Uncharacterized protein</fullName>
    </submittedName>
</protein>
<feature type="region of interest" description="Disordered" evidence="1">
    <location>
        <begin position="1"/>
        <end position="29"/>
    </location>
</feature>
<keyword evidence="3" id="KW-1185">Reference proteome</keyword>
<comment type="caution">
    <text evidence="2">The sequence shown here is derived from an EMBL/GenBank/DDBJ whole genome shotgun (WGS) entry which is preliminary data.</text>
</comment>
<evidence type="ECO:0000313" key="3">
    <source>
        <dbReference type="Proteomes" id="UP001642540"/>
    </source>
</evidence>
<feature type="compositionally biased region" description="Basic and acidic residues" evidence="1">
    <location>
        <begin position="16"/>
        <end position="29"/>
    </location>
</feature>
<gene>
    <name evidence="2" type="ORF">ODALV1_LOCUS9681</name>
</gene>